<dbReference type="GO" id="GO:0005886">
    <property type="term" value="C:plasma membrane"/>
    <property type="evidence" value="ECO:0007669"/>
    <property type="project" value="TreeGrafter"/>
</dbReference>
<dbReference type="GO" id="GO:0052621">
    <property type="term" value="F:diguanylate cyclase activity"/>
    <property type="evidence" value="ECO:0007669"/>
    <property type="project" value="TreeGrafter"/>
</dbReference>
<dbReference type="InterPro" id="IPR000160">
    <property type="entry name" value="GGDEF_dom"/>
</dbReference>
<dbReference type="GO" id="GO:0043709">
    <property type="term" value="P:cell adhesion involved in single-species biofilm formation"/>
    <property type="evidence" value="ECO:0007669"/>
    <property type="project" value="TreeGrafter"/>
</dbReference>
<dbReference type="FunFam" id="3.30.70.270:FF:000001">
    <property type="entry name" value="Diguanylate cyclase domain protein"/>
    <property type="match status" value="1"/>
</dbReference>
<protein>
    <submittedName>
        <fullName evidence="2">Response regulator PleD</fullName>
    </submittedName>
</protein>
<name>A0A485M2G6_9ZZZZ</name>
<dbReference type="PANTHER" id="PTHR45138">
    <property type="entry name" value="REGULATORY COMPONENTS OF SENSORY TRANSDUCTION SYSTEM"/>
    <property type="match status" value="1"/>
</dbReference>
<dbReference type="InterPro" id="IPR043128">
    <property type="entry name" value="Rev_trsase/Diguanyl_cyclase"/>
</dbReference>
<reference evidence="2" key="1">
    <citation type="submission" date="2019-03" db="EMBL/GenBank/DDBJ databases">
        <authorList>
            <person name="Hao L."/>
        </authorList>
    </citation>
    <scope>NUCLEOTIDE SEQUENCE</scope>
</reference>
<dbReference type="AlphaFoldDB" id="A0A485M2G6"/>
<dbReference type="Gene3D" id="3.30.70.270">
    <property type="match status" value="1"/>
</dbReference>
<dbReference type="PROSITE" id="PS50887">
    <property type="entry name" value="GGDEF"/>
    <property type="match status" value="1"/>
</dbReference>
<dbReference type="InterPro" id="IPR029787">
    <property type="entry name" value="Nucleotide_cyclase"/>
</dbReference>
<dbReference type="InterPro" id="IPR050469">
    <property type="entry name" value="Diguanylate_Cyclase"/>
</dbReference>
<sequence length="326" mass="36074">MFIAEAEALYGRESGGTGELSRHRTLALFTESIVSLMSSNTLSAAMIDLLSLMGQTFPQAGPAVYITMTGSQSQAYSVLDGAEGGFAEAKRVLGNHSFSYTPVKVGGHPPLVMNRLDLPLMETAGARVVLSINSGIHDGMFREWVKILTPAVGKFINHEILLHMAYRDGLTGLLNYRAFEEMIRAELDRARRYSTTFSVMMADIDWFKKINDGFGHQIGDLVLKTLADRLNRCVRKSDRVFRYGGEEFAILLPHTVIGKARNLAERLRCTIEKTEFVAGLHITLSIGISEYRNGLSHSDLIKQADKGLYLAKERGRNRVEVMKGGA</sequence>
<dbReference type="SUPFAM" id="SSF55073">
    <property type="entry name" value="Nucleotide cyclase"/>
    <property type="match status" value="1"/>
</dbReference>
<feature type="domain" description="GGDEF" evidence="1">
    <location>
        <begin position="195"/>
        <end position="324"/>
    </location>
</feature>
<gene>
    <name evidence="2" type="primary">pleD</name>
    <name evidence="2" type="ORF">SCFA_430004</name>
</gene>
<dbReference type="NCBIfam" id="TIGR00254">
    <property type="entry name" value="GGDEF"/>
    <property type="match status" value="1"/>
</dbReference>
<dbReference type="Pfam" id="PF00990">
    <property type="entry name" value="GGDEF"/>
    <property type="match status" value="1"/>
</dbReference>
<proteinExistence type="predicted"/>
<evidence type="ECO:0000259" key="1">
    <source>
        <dbReference type="PROSITE" id="PS50887"/>
    </source>
</evidence>
<organism evidence="2">
    <name type="scientific">anaerobic digester metagenome</name>
    <dbReference type="NCBI Taxonomy" id="1263854"/>
    <lineage>
        <taxon>unclassified sequences</taxon>
        <taxon>metagenomes</taxon>
        <taxon>ecological metagenomes</taxon>
    </lineage>
</organism>
<accession>A0A485M2G6</accession>
<evidence type="ECO:0000313" key="2">
    <source>
        <dbReference type="EMBL" id="VFU15613.1"/>
    </source>
</evidence>
<dbReference type="GO" id="GO:1902201">
    <property type="term" value="P:negative regulation of bacterial-type flagellum-dependent cell motility"/>
    <property type="evidence" value="ECO:0007669"/>
    <property type="project" value="TreeGrafter"/>
</dbReference>
<dbReference type="CDD" id="cd01949">
    <property type="entry name" value="GGDEF"/>
    <property type="match status" value="1"/>
</dbReference>
<dbReference type="SMART" id="SM00267">
    <property type="entry name" value="GGDEF"/>
    <property type="match status" value="1"/>
</dbReference>
<dbReference type="PANTHER" id="PTHR45138:SF9">
    <property type="entry name" value="DIGUANYLATE CYCLASE DGCM-RELATED"/>
    <property type="match status" value="1"/>
</dbReference>
<dbReference type="EMBL" id="CAADRM010000107">
    <property type="protein sequence ID" value="VFU15613.1"/>
    <property type="molecule type" value="Genomic_DNA"/>
</dbReference>